<proteinExistence type="predicted"/>
<dbReference type="RefSeq" id="WP_187582533.1">
    <property type="nucleotide sequence ID" value="NZ_JACLHY010000004.1"/>
</dbReference>
<accession>A0ABR7QKG2</accession>
<organism evidence="3 4">
    <name type="scientific">Arenibacter arenosicollis</name>
    <dbReference type="NCBI Taxonomy" id="2762274"/>
    <lineage>
        <taxon>Bacteria</taxon>
        <taxon>Pseudomonadati</taxon>
        <taxon>Bacteroidota</taxon>
        <taxon>Flavobacteriia</taxon>
        <taxon>Flavobacteriales</taxon>
        <taxon>Flavobacteriaceae</taxon>
        <taxon>Arenibacter</taxon>
    </lineage>
</organism>
<comment type="caution">
    <text evidence="3">The sequence shown here is derived from an EMBL/GenBank/DDBJ whole genome shotgun (WGS) entry which is preliminary data.</text>
</comment>
<feature type="compositionally biased region" description="Polar residues" evidence="1">
    <location>
        <begin position="7"/>
        <end position="17"/>
    </location>
</feature>
<dbReference type="Proteomes" id="UP000618952">
    <property type="component" value="Unassembled WGS sequence"/>
</dbReference>
<feature type="domain" description="DUF2061" evidence="2">
    <location>
        <begin position="32"/>
        <end position="83"/>
    </location>
</feature>
<keyword evidence="4" id="KW-1185">Reference proteome</keyword>
<gene>
    <name evidence="3" type="ORF">H4O18_06275</name>
</gene>
<reference evidence="3 4" key="1">
    <citation type="submission" date="2020-08" db="EMBL/GenBank/DDBJ databases">
        <title>Arenibacter gaetbuli sp. nov., isolated from a sand dune.</title>
        <authorList>
            <person name="Park S."/>
            <person name="Yoon J.-H."/>
        </authorList>
    </citation>
    <scope>NUCLEOTIDE SEQUENCE [LARGE SCALE GENOMIC DNA]</scope>
    <source>
        <strain evidence="3 4">BSSL-BM3</strain>
    </source>
</reference>
<dbReference type="Pfam" id="PF09834">
    <property type="entry name" value="DUF2061"/>
    <property type="match status" value="1"/>
</dbReference>
<dbReference type="EMBL" id="JACLHY010000004">
    <property type="protein sequence ID" value="MBC8767594.1"/>
    <property type="molecule type" value="Genomic_DNA"/>
</dbReference>
<evidence type="ECO:0000313" key="3">
    <source>
        <dbReference type="EMBL" id="MBC8767594.1"/>
    </source>
</evidence>
<name>A0ABR7QKG2_9FLAO</name>
<evidence type="ECO:0000256" key="1">
    <source>
        <dbReference type="SAM" id="MobiDB-lite"/>
    </source>
</evidence>
<evidence type="ECO:0000313" key="4">
    <source>
        <dbReference type="Proteomes" id="UP000618952"/>
    </source>
</evidence>
<dbReference type="InterPro" id="IPR018638">
    <property type="entry name" value="DUF2061_membrane"/>
</dbReference>
<feature type="region of interest" description="Disordered" evidence="1">
    <location>
        <begin position="1"/>
        <end position="27"/>
    </location>
</feature>
<protein>
    <submittedName>
        <fullName evidence="3">DUF2061 domain-containing protein</fullName>
    </submittedName>
</protein>
<sequence length="89" mass="10220">MIAEQLIANNNTSTATKSYKADKRTENPKRSIAKSISWRIIGTLDTILISWIVTGTLSVAFSIGVVELFTKMILYFFHERIWNKINWGR</sequence>
<evidence type="ECO:0000259" key="2">
    <source>
        <dbReference type="Pfam" id="PF09834"/>
    </source>
</evidence>